<accession>A0ABQ6HSJ9</accession>
<dbReference type="Proteomes" id="UP001157109">
    <property type="component" value="Unassembled WGS sequence"/>
</dbReference>
<keyword evidence="1" id="KW-1133">Transmembrane helix</keyword>
<name>A0ABQ6HSJ9_9MICO</name>
<keyword evidence="1" id="KW-0812">Transmembrane</keyword>
<proteinExistence type="predicted"/>
<evidence type="ECO:0000256" key="1">
    <source>
        <dbReference type="SAM" id="Phobius"/>
    </source>
</evidence>
<feature type="transmembrane region" description="Helical" evidence="1">
    <location>
        <begin position="51"/>
        <end position="72"/>
    </location>
</feature>
<evidence type="ECO:0000313" key="3">
    <source>
        <dbReference type="Proteomes" id="UP001157109"/>
    </source>
</evidence>
<dbReference type="RefSeq" id="WP_241441553.1">
    <property type="nucleotide sequence ID" value="NZ_BSUJ01000001.1"/>
</dbReference>
<comment type="caution">
    <text evidence="2">The sequence shown here is derived from an EMBL/GenBank/DDBJ whole genome shotgun (WGS) entry which is preliminary data.</text>
</comment>
<keyword evidence="1" id="KW-0472">Membrane</keyword>
<feature type="transmembrane region" description="Helical" evidence="1">
    <location>
        <begin position="79"/>
        <end position="98"/>
    </location>
</feature>
<keyword evidence="3" id="KW-1185">Reference proteome</keyword>
<feature type="transmembrane region" description="Helical" evidence="1">
    <location>
        <begin position="110"/>
        <end position="127"/>
    </location>
</feature>
<gene>
    <name evidence="2" type="ORF">GCM10025862_33070</name>
</gene>
<dbReference type="EMBL" id="BSUJ01000001">
    <property type="protein sequence ID" value="GMA21286.1"/>
    <property type="molecule type" value="Genomic_DNA"/>
</dbReference>
<protein>
    <submittedName>
        <fullName evidence="2">Uncharacterized protein</fullName>
    </submittedName>
</protein>
<sequence>MFNGRLPVALVAYLACGVALGGPIALAAAVVSYYGTDALLGMTNGFESSSYRFWMSVALPAGVVMAIVGNIARGTRLPHLVVALLAPAVMVYSATRGGFSGPTQPWSDRIVLIAAAALATGLILRFLRRRGMLTSCETSRG</sequence>
<reference evidence="3" key="1">
    <citation type="journal article" date="2019" name="Int. J. Syst. Evol. Microbiol.">
        <title>The Global Catalogue of Microorganisms (GCM) 10K type strain sequencing project: providing services to taxonomists for standard genome sequencing and annotation.</title>
        <authorList>
            <consortium name="The Broad Institute Genomics Platform"/>
            <consortium name="The Broad Institute Genome Sequencing Center for Infectious Disease"/>
            <person name="Wu L."/>
            <person name="Ma J."/>
        </authorList>
    </citation>
    <scope>NUCLEOTIDE SEQUENCE [LARGE SCALE GENOMIC DNA]</scope>
    <source>
        <strain evidence="3">NBRC 105830</strain>
    </source>
</reference>
<organism evidence="2 3">
    <name type="scientific">Arsenicicoccus piscis</name>
    <dbReference type="NCBI Taxonomy" id="673954"/>
    <lineage>
        <taxon>Bacteria</taxon>
        <taxon>Bacillati</taxon>
        <taxon>Actinomycetota</taxon>
        <taxon>Actinomycetes</taxon>
        <taxon>Micrococcales</taxon>
        <taxon>Intrasporangiaceae</taxon>
        <taxon>Arsenicicoccus</taxon>
    </lineage>
</organism>
<evidence type="ECO:0000313" key="2">
    <source>
        <dbReference type="EMBL" id="GMA21286.1"/>
    </source>
</evidence>